<feature type="domain" description="SGNH hydrolase-type esterase" evidence="2">
    <location>
        <begin position="176"/>
        <end position="357"/>
    </location>
</feature>
<evidence type="ECO:0000313" key="5">
    <source>
        <dbReference type="Proteomes" id="UP001597509"/>
    </source>
</evidence>
<evidence type="ECO:0000256" key="1">
    <source>
        <dbReference type="SAM" id="SignalP"/>
    </source>
</evidence>
<dbReference type="InterPro" id="IPR013830">
    <property type="entry name" value="SGNH_hydro"/>
</dbReference>
<feature type="domain" description="SGNH hydrolase-type esterase N-terminal" evidence="3">
    <location>
        <begin position="24"/>
        <end position="168"/>
    </location>
</feature>
<dbReference type="SUPFAM" id="SSF52266">
    <property type="entry name" value="SGNH hydrolase"/>
    <property type="match status" value="1"/>
</dbReference>
<reference evidence="5" key="1">
    <citation type="journal article" date="2019" name="Int. J. Syst. Evol. Microbiol.">
        <title>The Global Catalogue of Microorganisms (GCM) 10K type strain sequencing project: providing services to taxonomists for standard genome sequencing and annotation.</title>
        <authorList>
            <consortium name="The Broad Institute Genomics Platform"/>
            <consortium name="The Broad Institute Genome Sequencing Center for Infectious Disease"/>
            <person name="Wu L."/>
            <person name="Ma J."/>
        </authorList>
    </citation>
    <scope>NUCLEOTIDE SEQUENCE [LARGE SCALE GENOMIC DNA]</scope>
    <source>
        <strain evidence="5">KCTC 22209</strain>
    </source>
</reference>
<proteinExistence type="predicted"/>
<name>A0ABW5YT10_9SPHI</name>
<gene>
    <name evidence="4" type="ORF">ACFS6I_05680</name>
</gene>
<protein>
    <submittedName>
        <fullName evidence="4">SGNH/GDSL hydrolase family protein</fullName>
    </submittedName>
</protein>
<keyword evidence="5" id="KW-1185">Reference proteome</keyword>
<feature type="chain" id="PRO_5047423714" evidence="1">
    <location>
        <begin position="21"/>
        <end position="363"/>
    </location>
</feature>
<dbReference type="RefSeq" id="WP_380918729.1">
    <property type="nucleotide sequence ID" value="NZ_JBHUPE010000004.1"/>
</dbReference>
<accession>A0ABW5YT10</accession>
<dbReference type="GO" id="GO:0016787">
    <property type="term" value="F:hydrolase activity"/>
    <property type="evidence" value="ECO:0007669"/>
    <property type="project" value="UniProtKB-KW"/>
</dbReference>
<organism evidence="4 5">
    <name type="scientific">Sphingobacterium anhuiense</name>
    <dbReference type="NCBI Taxonomy" id="493780"/>
    <lineage>
        <taxon>Bacteria</taxon>
        <taxon>Pseudomonadati</taxon>
        <taxon>Bacteroidota</taxon>
        <taxon>Sphingobacteriia</taxon>
        <taxon>Sphingobacteriales</taxon>
        <taxon>Sphingobacteriaceae</taxon>
        <taxon>Sphingobacterium</taxon>
    </lineage>
</organism>
<keyword evidence="4" id="KW-0378">Hydrolase</keyword>
<sequence>MKLNLFLSFASLFVAFSSFAQQSINWNDPLKNKVIQGRIHTEELPNYYRLPESLKSQVRSPVWSLGTNSAGLYVDFQTDAEAIKVRYKVSGSLNMPHMPTIGVSGVDLYAQDDRGNWNWAFGNYNFADTVTYNYKVLGKNSNFTYRLYLPLYNTVEWLEIGIGSDKSFKFVVQEGKPVVVYGTSIAQGACATRPGLAWSNMLGRVIKNPVINVAFSGNGRLEQPIIDHINQVDAAVFILDCIPNLALTKDRTAQQLDSLLSNAVAEIRKKHPKTPIIVTEHSSGFNNAIFNLDINEEYKKSSAVANQFVNRIKQSGDKNLYLLTNKEIGLDINSTVDSAHPNDIGMKKIADAYQKLINKVVKK</sequence>
<comment type="caution">
    <text evidence="4">The sequence shown here is derived from an EMBL/GenBank/DDBJ whole genome shotgun (WGS) entry which is preliminary data.</text>
</comment>
<keyword evidence="1" id="KW-0732">Signal</keyword>
<dbReference type="InterPro" id="IPR036514">
    <property type="entry name" value="SGNH_hydro_sf"/>
</dbReference>
<evidence type="ECO:0000259" key="2">
    <source>
        <dbReference type="Pfam" id="PF14606"/>
    </source>
</evidence>
<evidence type="ECO:0000259" key="3">
    <source>
        <dbReference type="Pfam" id="PF14607"/>
    </source>
</evidence>
<dbReference type="Pfam" id="PF14606">
    <property type="entry name" value="Lipase_GDSL_3"/>
    <property type="match status" value="1"/>
</dbReference>
<dbReference type="Proteomes" id="UP001597509">
    <property type="component" value="Unassembled WGS sequence"/>
</dbReference>
<dbReference type="Pfam" id="PF14607">
    <property type="entry name" value="GxDLY"/>
    <property type="match status" value="1"/>
</dbReference>
<evidence type="ECO:0000313" key="4">
    <source>
        <dbReference type="EMBL" id="MFD2903400.1"/>
    </source>
</evidence>
<feature type="signal peptide" evidence="1">
    <location>
        <begin position="1"/>
        <end position="20"/>
    </location>
</feature>
<dbReference type="InterPro" id="IPR032740">
    <property type="entry name" value="GxDLY"/>
</dbReference>
<dbReference type="Gene3D" id="2.60.120.260">
    <property type="entry name" value="Galactose-binding domain-like"/>
    <property type="match status" value="1"/>
</dbReference>
<dbReference type="EMBL" id="JBHUPE010000004">
    <property type="protein sequence ID" value="MFD2903400.1"/>
    <property type="molecule type" value="Genomic_DNA"/>
</dbReference>
<dbReference type="Gene3D" id="3.40.50.1110">
    <property type="entry name" value="SGNH hydrolase"/>
    <property type="match status" value="1"/>
</dbReference>